<dbReference type="SMART" id="SM00356">
    <property type="entry name" value="ZnF_C3H1"/>
    <property type="match status" value="1"/>
</dbReference>
<feature type="region of interest" description="Disordered" evidence="5">
    <location>
        <begin position="45"/>
        <end position="104"/>
    </location>
</feature>
<keyword evidence="1 4" id="KW-0479">Metal-binding</keyword>
<evidence type="ECO:0000256" key="3">
    <source>
        <dbReference type="ARBA" id="ARBA00022833"/>
    </source>
</evidence>
<feature type="region of interest" description="Disordered" evidence="5">
    <location>
        <begin position="124"/>
        <end position="168"/>
    </location>
</feature>
<protein>
    <submittedName>
        <fullName evidence="7">tRNA methyltransferase 1</fullName>
    </submittedName>
</protein>
<evidence type="ECO:0000256" key="4">
    <source>
        <dbReference type="PROSITE-ProRule" id="PRU00723"/>
    </source>
</evidence>
<name>A0A833ZUH9_9CHIR</name>
<feature type="zinc finger region" description="C3H1-type" evidence="4">
    <location>
        <begin position="108"/>
        <end position="135"/>
    </location>
</feature>
<reference evidence="7 8" key="1">
    <citation type="journal article" date="2020" name="Nature">
        <title>Six reference-quality genomes reveal evolution of bat adaptations.</title>
        <authorList>
            <person name="Jebb D."/>
            <person name="Huang Z."/>
            <person name="Pippel M."/>
            <person name="Hughes G.M."/>
            <person name="Lavrichenko K."/>
            <person name="Devanna P."/>
            <person name="Winkler S."/>
            <person name="Jermiin L.S."/>
            <person name="Skirmuntt E.C."/>
            <person name="Katzourakis A."/>
            <person name="Burkitt-Gray L."/>
            <person name="Ray D.A."/>
            <person name="Sullivan K.A.M."/>
            <person name="Roscito J.G."/>
            <person name="Kirilenko B.M."/>
            <person name="Davalos L.M."/>
            <person name="Corthals A.P."/>
            <person name="Power M.L."/>
            <person name="Jones G."/>
            <person name="Ransome R.D."/>
            <person name="Dechmann D.K.N."/>
            <person name="Locatelli A.G."/>
            <person name="Puechmaille S.J."/>
            <person name="Fedrigo O."/>
            <person name="Jarvis E.D."/>
            <person name="Hiller M."/>
            <person name="Vernes S.C."/>
            <person name="Myers E.W."/>
            <person name="Teeling E.C."/>
        </authorList>
    </citation>
    <scope>NUCLEOTIDE SEQUENCE [LARGE SCALE GENOMIC DNA]</scope>
    <source>
        <strain evidence="7">Bat1K_MPI-CBG_1</strain>
    </source>
</reference>
<dbReference type="SUPFAM" id="SSF90229">
    <property type="entry name" value="CCCH zinc finger"/>
    <property type="match status" value="1"/>
</dbReference>
<feature type="compositionally biased region" description="Basic and acidic residues" evidence="5">
    <location>
        <begin position="77"/>
        <end position="103"/>
    </location>
</feature>
<keyword evidence="3 4" id="KW-0862">Zinc</keyword>
<evidence type="ECO:0000256" key="5">
    <source>
        <dbReference type="SAM" id="MobiDB-lite"/>
    </source>
</evidence>
<gene>
    <name evidence="7" type="ORF">HJG60_019575</name>
</gene>
<evidence type="ECO:0000313" key="8">
    <source>
        <dbReference type="Proteomes" id="UP000664940"/>
    </source>
</evidence>
<dbReference type="AlphaFoldDB" id="A0A833ZUH9"/>
<evidence type="ECO:0000256" key="2">
    <source>
        <dbReference type="ARBA" id="ARBA00022771"/>
    </source>
</evidence>
<dbReference type="InterPro" id="IPR036855">
    <property type="entry name" value="Znf_CCCH_sf"/>
</dbReference>
<accession>A0A833ZUH9</accession>
<keyword evidence="2 4" id="KW-0863">Zinc-finger</keyword>
<organism evidence="7 8">
    <name type="scientific">Phyllostomus discolor</name>
    <name type="common">pale spear-nosed bat</name>
    <dbReference type="NCBI Taxonomy" id="89673"/>
    <lineage>
        <taxon>Eukaryota</taxon>
        <taxon>Metazoa</taxon>
        <taxon>Chordata</taxon>
        <taxon>Craniata</taxon>
        <taxon>Vertebrata</taxon>
        <taxon>Euteleostomi</taxon>
        <taxon>Mammalia</taxon>
        <taxon>Eutheria</taxon>
        <taxon>Laurasiatheria</taxon>
        <taxon>Chiroptera</taxon>
        <taxon>Yangochiroptera</taxon>
        <taxon>Phyllostomidae</taxon>
        <taxon>Phyllostominae</taxon>
        <taxon>Phyllostomus</taxon>
    </lineage>
</organism>
<dbReference type="EMBL" id="JABVXQ010000008">
    <property type="protein sequence ID" value="KAF6097910.1"/>
    <property type="molecule type" value="Genomic_DNA"/>
</dbReference>
<evidence type="ECO:0000259" key="6">
    <source>
        <dbReference type="PROSITE" id="PS50103"/>
    </source>
</evidence>
<dbReference type="Gene3D" id="4.10.1000.10">
    <property type="entry name" value="Zinc finger, CCCH-type"/>
    <property type="match status" value="1"/>
</dbReference>
<evidence type="ECO:0000256" key="1">
    <source>
        <dbReference type="ARBA" id="ARBA00022723"/>
    </source>
</evidence>
<keyword evidence="7" id="KW-0489">Methyltransferase</keyword>
<dbReference type="GO" id="GO:0008270">
    <property type="term" value="F:zinc ion binding"/>
    <property type="evidence" value="ECO:0007669"/>
    <property type="project" value="UniProtKB-KW"/>
</dbReference>
<feature type="domain" description="C3H1-type" evidence="6">
    <location>
        <begin position="108"/>
        <end position="135"/>
    </location>
</feature>
<feature type="compositionally biased region" description="Polar residues" evidence="5">
    <location>
        <begin position="124"/>
        <end position="139"/>
    </location>
</feature>
<dbReference type="InterPro" id="IPR000571">
    <property type="entry name" value="Znf_CCCH"/>
</dbReference>
<keyword evidence="7" id="KW-0808">Transferase</keyword>
<dbReference type="Proteomes" id="UP000664940">
    <property type="component" value="Unassembled WGS sequence"/>
</dbReference>
<dbReference type="GO" id="GO:0008168">
    <property type="term" value="F:methyltransferase activity"/>
    <property type="evidence" value="ECO:0007669"/>
    <property type="project" value="UniProtKB-KW"/>
</dbReference>
<dbReference type="PROSITE" id="PS50103">
    <property type="entry name" value="ZF_C3H1"/>
    <property type="match status" value="1"/>
</dbReference>
<proteinExistence type="predicted"/>
<dbReference type="Pfam" id="PF00642">
    <property type="entry name" value="zf-CCCH"/>
    <property type="match status" value="1"/>
</dbReference>
<comment type="caution">
    <text evidence="7">The sequence shown here is derived from an EMBL/GenBank/DDBJ whole genome shotgun (WGS) entry which is preliminary data.</text>
</comment>
<evidence type="ECO:0000313" key="7">
    <source>
        <dbReference type="EMBL" id="KAF6097910.1"/>
    </source>
</evidence>
<dbReference type="GO" id="GO:0032259">
    <property type="term" value="P:methylation"/>
    <property type="evidence" value="ECO:0007669"/>
    <property type="project" value="UniProtKB-KW"/>
</dbReference>
<sequence>MQSFPSHQGRRARPHGWFVVHVQVVAGPQPHPTCPRLKANFTVRDDANPSSRQRGLKRFQANPEANWGPRPRARPGGKAEGKAMEDRRRLLQNKRKELAEDPAQRAARLKTFPCKRFKEGTCQRGNQCCYSHSPPTSKATAEAVSTDCPQAPNPNPPGPEVTTGPGVD</sequence>